<dbReference type="SUPFAM" id="SSF55620">
    <property type="entry name" value="Tetrahydrobiopterin biosynthesis enzymes-like"/>
    <property type="match status" value="1"/>
</dbReference>
<gene>
    <name evidence="8" type="ORF">DVS28_a4106</name>
</gene>
<dbReference type="UniPathway" id="UPA00077">
    <property type="reaction ID" value="UER00154"/>
</dbReference>
<reference evidence="8 9" key="1">
    <citation type="submission" date="2018-09" db="EMBL/GenBank/DDBJ databases">
        <title>Complete genome sequence of Euzebya sp. DY32-46 isolated from seawater of Pacific Ocean.</title>
        <authorList>
            <person name="Xu L."/>
            <person name="Wu Y.-H."/>
            <person name="Xu X.-W."/>
        </authorList>
    </citation>
    <scope>NUCLEOTIDE SEQUENCE [LARGE SCALE GENOMIC DNA]</scope>
    <source>
        <strain evidence="8 9">DY32-46</strain>
    </source>
</reference>
<keyword evidence="5 6" id="KW-0456">Lyase</keyword>
<protein>
    <recommendedName>
        <fullName evidence="6">7,8-dihydroneopterin aldolase</fullName>
        <ecNumber evidence="6">4.1.2.25</ecNumber>
    </recommendedName>
</protein>
<dbReference type="NCBIfam" id="TIGR00526">
    <property type="entry name" value="folB_dom"/>
    <property type="match status" value="1"/>
</dbReference>
<dbReference type="RefSeq" id="WP_114593069.1">
    <property type="nucleotide sequence ID" value="NZ_CP031165.1"/>
</dbReference>
<feature type="domain" description="Dihydroneopterin aldolase/epimerase" evidence="7">
    <location>
        <begin position="5"/>
        <end position="117"/>
    </location>
</feature>
<comment type="similarity">
    <text evidence="3 6">Belongs to the DHNA family.</text>
</comment>
<dbReference type="InterPro" id="IPR043133">
    <property type="entry name" value="GTP-CH-I_C/QueF"/>
</dbReference>
<evidence type="ECO:0000256" key="6">
    <source>
        <dbReference type="RuleBase" id="RU362079"/>
    </source>
</evidence>
<evidence type="ECO:0000256" key="4">
    <source>
        <dbReference type="ARBA" id="ARBA00022909"/>
    </source>
</evidence>
<organism evidence="8 9">
    <name type="scientific">Euzebya pacifica</name>
    <dbReference type="NCBI Taxonomy" id="1608957"/>
    <lineage>
        <taxon>Bacteria</taxon>
        <taxon>Bacillati</taxon>
        <taxon>Actinomycetota</taxon>
        <taxon>Nitriliruptoria</taxon>
        <taxon>Euzebyales</taxon>
    </lineage>
</organism>
<dbReference type="KEGG" id="euz:DVS28_a4106"/>
<dbReference type="OrthoDB" id="3212934at2"/>
<dbReference type="AlphaFoldDB" id="A0A346Y2S6"/>
<keyword evidence="9" id="KW-1185">Reference proteome</keyword>
<evidence type="ECO:0000256" key="2">
    <source>
        <dbReference type="ARBA" id="ARBA00005013"/>
    </source>
</evidence>
<sequence>MTDRIEIKGLRVVGHHGVFDHEKRDGQPFVVDVVLEADLSRPAVTDELGDTIDYGTLAQRIADEVRATRFDLIERLAGHLLDVAMSDPMVVAAEVRVAKPEAPVTEEFGEVAVRLRRERP</sequence>
<evidence type="ECO:0000313" key="8">
    <source>
        <dbReference type="EMBL" id="AXV08773.1"/>
    </source>
</evidence>
<proteinExistence type="inferred from homology"/>
<dbReference type="NCBIfam" id="TIGR00525">
    <property type="entry name" value="folB"/>
    <property type="match status" value="1"/>
</dbReference>
<evidence type="ECO:0000313" key="9">
    <source>
        <dbReference type="Proteomes" id="UP000264006"/>
    </source>
</evidence>
<dbReference type="SMART" id="SM00905">
    <property type="entry name" value="FolB"/>
    <property type="match status" value="1"/>
</dbReference>
<evidence type="ECO:0000256" key="5">
    <source>
        <dbReference type="ARBA" id="ARBA00023239"/>
    </source>
</evidence>
<dbReference type="EC" id="4.1.2.25" evidence="6"/>
<dbReference type="GO" id="GO:0004150">
    <property type="term" value="F:dihydroneopterin aldolase activity"/>
    <property type="evidence" value="ECO:0007669"/>
    <property type="project" value="UniProtKB-UniRule"/>
</dbReference>
<dbReference type="CDD" id="cd00534">
    <property type="entry name" value="DHNA_DHNTPE"/>
    <property type="match status" value="1"/>
</dbReference>
<dbReference type="GO" id="GO:0046656">
    <property type="term" value="P:folic acid biosynthetic process"/>
    <property type="evidence" value="ECO:0007669"/>
    <property type="project" value="UniProtKB-UniRule"/>
</dbReference>
<evidence type="ECO:0000256" key="3">
    <source>
        <dbReference type="ARBA" id="ARBA00005708"/>
    </source>
</evidence>
<dbReference type="Pfam" id="PF02152">
    <property type="entry name" value="FolB"/>
    <property type="match status" value="1"/>
</dbReference>
<dbReference type="PANTHER" id="PTHR42844:SF1">
    <property type="entry name" value="DIHYDRONEOPTERIN ALDOLASE 1-RELATED"/>
    <property type="match status" value="1"/>
</dbReference>
<comment type="pathway">
    <text evidence="2 6">Cofactor biosynthesis; tetrahydrofolate biosynthesis; 2-amino-4-hydroxy-6-hydroxymethyl-7,8-dihydropteridine diphosphate from 7,8-dihydroneopterin triphosphate: step 3/4.</text>
</comment>
<dbReference type="InterPro" id="IPR006157">
    <property type="entry name" value="FolB_dom"/>
</dbReference>
<dbReference type="Gene3D" id="3.30.1130.10">
    <property type="match status" value="1"/>
</dbReference>
<comment type="catalytic activity">
    <reaction evidence="1 6">
        <text>7,8-dihydroneopterin = 6-hydroxymethyl-7,8-dihydropterin + glycolaldehyde</text>
        <dbReference type="Rhea" id="RHEA:10540"/>
        <dbReference type="ChEBI" id="CHEBI:17001"/>
        <dbReference type="ChEBI" id="CHEBI:17071"/>
        <dbReference type="ChEBI" id="CHEBI:44841"/>
        <dbReference type="EC" id="4.1.2.25"/>
    </reaction>
</comment>
<evidence type="ECO:0000259" key="7">
    <source>
        <dbReference type="SMART" id="SM00905"/>
    </source>
</evidence>
<evidence type="ECO:0000256" key="1">
    <source>
        <dbReference type="ARBA" id="ARBA00001353"/>
    </source>
</evidence>
<dbReference type="InterPro" id="IPR006156">
    <property type="entry name" value="Dihydroneopterin_aldolase"/>
</dbReference>
<name>A0A346Y2S6_9ACTN</name>
<dbReference type="GO" id="GO:0046654">
    <property type="term" value="P:tetrahydrofolate biosynthetic process"/>
    <property type="evidence" value="ECO:0007669"/>
    <property type="project" value="UniProtKB-UniRule"/>
</dbReference>
<comment type="function">
    <text evidence="6">Catalyzes the conversion of 7,8-dihydroneopterin to 6-hydroxymethyl-7,8-dihydropterin.</text>
</comment>
<keyword evidence="4 6" id="KW-0289">Folate biosynthesis</keyword>
<dbReference type="Proteomes" id="UP000264006">
    <property type="component" value="Chromosome"/>
</dbReference>
<dbReference type="EMBL" id="CP031165">
    <property type="protein sequence ID" value="AXV08773.1"/>
    <property type="molecule type" value="Genomic_DNA"/>
</dbReference>
<dbReference type="GO" id="GO:0005737">
    <property type="term" value="C:cytoplasm"/>
    <property type="evidence" value="ECO:0007669"/>
    <property type="project" value="TreeGrafter"/>
</dbReference>
<dbReference type="PANTHER" id="PTHR42844">
    <property type="entry name" value="DIHYDRONEOPTERIN ALDOLASE 1-RELATED"/>
    <property type="match status" value="1"/>
</dbReference>
<accession>A0A346Y2S6</accession>